<dbReference type="Gene3D" id="3.40.50.150">
    <property type="entry name" value="Vaccinia Virus protein VP39"/>
    <property type="match status" value="1"/>
</dbReference>
<dbReference type="InterPro" id="IPR029063">
    <property type="entry name" value="SAM-dependent_MTases_sf"/>
</dbReference>
<comment type="similarity">
    <text evidence="1">Belongs to the glycosyltransferase 2 family.</text>
</comment>
<dbReference type="InterPro" id="IPR029044">
    <property type="entry name" value="Nucleotide-diphossugar_trans"/>
</dbReference>
<dbReference type="Proteomes" id="UP001432180">
    <property type="component" value="Chromosome"/>
</dbReference>
<evidence type="ECO:0000256" key="2">
    <source>
        <dbReference type="ARBA" id="ARBA00022676"/>
    </source>
</evidence>
<name>A0ABZ0SDT8_9GAMM</name>
<evidence type="ECO:0000256" key="4">
    <source>
        <dbReference type="SAM" id="MobiDB-lite"/>
    </source>
</evidence>
<dbReference type="SUPFAM" id="SSF53335">
    <property type="entry name" value="S-adenosyl-L-methionine-dependent methyltransferases"/>
    <property type="match status" value="1"/>
</dbReference>
<dbReference type="EMBL" id="CP121472">
    <property type="protein sequence ID" value="WPL18684.1"/>
    <property type="molecule type" value="Genomic_DNA"/>
</dbReference>
<dbReference type="SUPFAM" id="SSF53448">
    <property type="entry name" value="Nucleotide-diphospho-sugar transferases"/>
    <property type="match status" value="1"/>
</dbReference>
<sequence>MLPDKQTHSRDLLIQIRAALSHADTSLLPDDRIDHWLRLCSCHEQTLLEALLLGGAIALHRQQPELAFLRLLNGKARTPQKDVVLPLLIKAAQAAGAAKAAEQFTAELATQSPGELDFSKKVSLSDLKAYIDSKKSLADRANAAQIPSLPKLVAPLRDPAKQPVDVLIPVYRGHAATLECLHSLLDAKNANHTAHQLIVLDDASPEPALIAAIAQLAEQHSLTLIHHPINLGYIRGINRAMALHPDRDLVWLNADTRVQGNWLDRLRTWAYSDAHIASVAPLSNNGELLSFPVPQRPFPMPTPEHHHALDESAAQWPGTDLIPLDFPCGFCMYVRRVALVDVGYLDETTLQGGYGEETDWSLRAMARGWRHLAAPNLFVAHRGSLSFGADKRRLVERNNAVIRRRYPSAERDFDRYLARDPLRPARQALQRARLGELRQWMQQAIGPEPLLGDISPHPRQLHLLPPPALSDILSPFFTQAEYTTGLQMPPAGLLWLTWERGEAGLRLTLGAALPALPCLLDYPAHPAPDSGPNLLADLQSLPLQGLVIHRPAELPAALHELAADLGRPCALRQLPLPADHSAANPLPPGASLLLPAAALIPAYSSRWPQAAVHLEPSPPRAHPNPTLSWPTNKPHTFIIGDRLDRSFVAHRWLSLARRLASTSSAWQLVLTHSTPWRQQLWNTGQVLDLPMGITDLSAPQLARLSGCLAVLSLDSAPDATWTAPVIARRFALPLMAPQTPVTQELGARPLPKDMTMPMDTPSATTELHPPTSADTPRSQSSITPKPISSQPAQIPEPTSQSERLFLNIGCGRDNPSRLPETFREPEWRQIRLDIDPGVKPDLLCSSTDLGAIADQSVDAIYSSHSLEHLETHQVPQALAEFHRVLKPDGFALITLPNLRAIAALIAAGRLADTAYESPIGPITALDMLFGHSNSIAAGNSYMAHRTGFDAERLGQSLLAAGFAEVRVRQGECFDLWAFAHKKQTQRPASN</sequence>
<reference evidence="7 8" key="1">
    <citation type="journal article" date="2023" name="Microorganisms">
        <title>Thiorhodovibrio frisius and Trv. litoralis spp. nov., Two Novel Members from a Clade of Fastidious Purple Sulfur Bacteria That Exhibit Unique Red-Shifted Light-Harvesting Capabilities.</title>
        <authorList>
            <person name="Methner A."/>
            <person name="Kuzyk S.B."/>
            <person name="Petersen J."/>
            <person name="Bauer S."/>
            <person name="Brinkmann H."/>
            <person name="Sichau K."/>
            <person name="Wanner G."/>
            <person name="Wolf J."/>
            <person name="Neumann-Schaal M."/>
            <person name="Henke P."/>
            <person name="Tank M."/>
            <person name="Sproer C."/>
            <person name="Bunk B."/>
            <person name="Overmann J."/>
        </authorList>
    </citation>
    <scope>NUCLEOTIDE SEQUENCE [LARGE SCALE GENOMIC DNA]</scope>
    <source>
        <strain evidence="7 8">DSM 6702</strain>
    </source>
</reference>
<dbReference type="Pfam" id="PF08241">
    <property type="entry name" value="Methyltransf_11"/>
    <property type="match status" value="1"/>
</dbReference>
<evidence type="ECO:0000313" key="7">
    <source>
        <dbReference type="EMBL" id="WPL18684.1"/>
    </source>
</evidence>
<feature type="compositionally biased region" description="Polar residues" evidence="4">
    <location>
        <begin position="772"/>
        <end position="799"/>
    </location>
</feature>
<keyword evidence="3" id="KW-0808">Transferase</keyword>
<protein>
    <submittedName>
        <fullName evidence="7">Mycofactocin system glycosyltransferase</fullName>
    </submittedName>
</protein>
<keyword evidence="8" id="KW-1185">Reference proteome</keyword>
<evidence type="ECO:0000259" key="6">
    <source>
        <dbReference type="Pfam" id="PF08241"/>
    </source>
</evidence>
<evidence type="ECO:0000259" key="5">
    <source>
        <dbReference type="Pfam" id="PF00535"/>
    </source>
</evidence>
<feature type="domain" description="Methyltransferase type 11" evidence="6">
    <location>
        <begin position="808"/>
        <end position="893"/>
    </location>
</feature>
<gene>
    <name evidence="7" type="ORF">Thiowin_03769</name>
</gene>
<evidence type="ECO:0000256" key="3">
    <source>
        <dbReference type="ARBA" id="ARBA00022679"/>
    </source>
</evidence>
<dbReference type="InterPro" id="IPR013216">
    <property type="entry name" value="Methyltransf_11"/>
</dbReference>
<dbReference type="PANTHER" id="PTHR43179">
    <property type="entry name" value="RHAMNOSYLTRANSFERASE WBBL"/>
    <property type="match status" value="1"/>
</dbReference>
<organism evidence="7 8">
    <name type="scientific">Thiorhodovibrio winogradskyi</name>
    <dbReference type="NCBI Taxonomy" id="77007"/>
    <lineage>
        <taxon>Bacteria</taxon>
        <taxon>Pseudomonadati</taxon>
        <taxon>Pseudomonadota</taxon>
        <taxon>Gammaproteobacteria</taxon>
        <taxon>Chromatiales</taxon>
        <taxon>Chromatiaceae</taxon>
        <taxon>Thiorhodovibrio</taxon>
    </lineage>
</organism>
<dbReference type="CDD" id="cd02440">
    <property type="entry name" value="AdoMet_MTases"/>
    <property type="match status" value="1"/>
</dbReference>
<feature type="domain" description="Glycosyltransferase 2-like" evidence="5">
    <location>
        <begin position="166"/>
        <end position="306"/>
    </location>
</feature>
<dbReference type="PANTHER" id="PTHR43179:SF12">
    <property type="entry name" value="GALACTOFURANOSYLTRANSFERASE GLFT2"/>
    <property type="match status" value="1"/>
</dbReference>
<evidence type="ECO:0000313" key="8">
    <source>
        <dbReference type="Proteomes" id="UP001432180"/>
    </source>
</evidence>
<proteinExistence type="inferred from homology"/>
<dbReference type="InterPro" id="IPR001173">
    <property type="entry name" value="Glyco_trans_2-like"/>
</dbReference>
<dbReference type="Gene3D" id="3.90.550.10">
    <property type="entry name" value="Spore Coat Polysaccharide Biosynthesis Protein SpsA, Chain A"/>
    <property type="match status" value="1"/>
</dbReference>
<dbReference type="Pfam" id="PF00535">
    <property type="entry name" value="Glycos_transf_2"/>
    <property type="match status" value="1"/>
</dbReference>
<feature type="region of interest" description="Disordered" evidence="4">
    <location>
        <begin position="745"/>
        <end position="799"/>
    </location>
</feature>
<evidence type="ECO:0000256" key="1">
    <source>
        <dbReference type="ARBA" id="ARBA00006739"/>
    </source>
</evidence>
<accession>A0ABZ0SDT8</accession>
<keyword evidence="2" id="KW-0328">Glycosyltransferase</keyword>